<evidence type="ECO:0008006" key="7">
    <source>
        <dbReference type="Google" id="ProtNLM"/>
    </source>
</evidence>
<feature type="compositionally biased region" description="Low complexity" evidence="2">
    <location>
        <begin position="743"/>
        <end position="763"/>
    </location>
</feature>
<dbReference type="AlphaFoldDB" id="A0AAE0UXV4"/>
<keyword evidence="6" id="KW-1185">Reference proteome</keyword>
<dbReference type="Gene3D" id="3.30.70.270">
    <property type="match status" value="1"/>
</dbReference>
<feature type="compositionally biased region" description="Low complexity" evidence="2">
    <location>
        <begin position="775"/>
        <end position="784"/>
    </location>
</feature>
<dbReference type="InterPro" id="IPR036397">
    <property type="entry name" value="RNaseH_sf"/>
</dbReference>
<dbReference type="Pfam" id="PF12090">
    <property type="entry name" value="Spt20_SEP"/>
    <property type="match status" value="1"/>
</dbReference>
<dbReference type="Gene3D" id="3.30.420.10">
    <property type="entry name" value="Ribonuclease H-like superfamily/Ribonuclease H"/>
    <property type="match status" value="1"/>
</dbReference>
<dbReference type="GO" id="GO:0003676">
    <property type="term" value="F:nucleic acid binding"/>
    <property type="evidence" value="ECO:0007669"/>
    <property type="project" value="InterPro"/>
</dbReference>
<sequence>MQQDLEYALDRAEYIVESARQRPARRRVSSSVRKSLYQKLYELYMEECEKEPELKNFRRNVNLLEKLVSQESLSCLVVNLYPGNEGYSLMLRGKNGSDSETIRLPYEEAELLDYLDAEELPPILVDLLEKSQVNIFHCGCVITEVRDYRQSGNTRMPSYQSRHVLLRPTMQTLICDVHAMTSDHHKWTQDDKLQLESQLILATAEPLCLDPSITVTCTANRLLYNKQKMNTRSMKRYFKRYSRAALNRQQELANLPTPPQLHLLDYLHKRKERKPPPVVDLKISKAGNCVDMWKQNGCHLTTPAEIDVEKYAVVEKSVKLEDSQPPQVWPAQDMKDDYIFECEVGGQPQRTKVTIFQSVGDPLVYGKIYSSNDPKVDEDVSDLHLIHPPFLLGSKVDADRFLSQYKDVYETDLKCEVKILHSSSNVGAQSQPSPSRETEVDGISALVQSSVLGKGVKHKPPPIKLPSGSSTSSSGNPYSTQAPSGHLKCPTPPPSKSQSLSRKHSIELGQVGLLSPAALSPMQTGGPGNLITVNGTMKKEQYIKILNNNIRQSAEKLGLGHQWTFQHDNDPKHTAKVVKKWLADKNINILQWPSQSPDLNPIENLWRELKIRVMARRPSNLKELELIAKDEWAKIPVETCKKLMSNNFFHNDASCTSSYYLPGDACVISNQEKTCWLNKSNFKSEFARVMDQLSEEVRLESPWTMMFADDIVICSESREQVEENLERWRFALERRGMKISRRSGTPKPSTPTPTNTPCSTPHPVDIQGATPSVTPTPQDPTMPQQQTLLAPFSQQQMALPVMTIPLPTSISTGTTSSQVMTNPAGLNFINVVGSVCSPQTLMAGSNPMLGCSPGINLSGILPSGGLMPSALPTMQPAASAGASFGLNNTQSLRPLNLLQIPATPLIFNSLQQQQISQFSPQQQSSQSATSSPQQQNDSTEQGLTAEQGLAAQQTAVINLTGVGGFMPSQTVLSQLGCGLEGSGSSLPSPRLQQQHQPQIQLQFLQHQMQQQMAMAAGAGPQAALPRQHSANQPRSKRKRSMPQPLPKS</sequence>
<dbReference type="InterPro" id="IPR021950">
    <property type="entry name" value="Spt20"/>
</dbReference>
<comment type="caution">
    <text evidence="5">The sequence shown here is derived from an EMBL/GenBank/DDBJ whole genome shotgun (WGS) entry which is preliminary data.</text>
</comment>
<feature type="region of interest" description="Disordered" evidence="2">
    <location>
        <begin position="1010"/>
        <end position="1048"/>
    </location>
</feature>
<feature type="region of interest" description="Disordered" evidence="2">
    <location>
        <begin position="737"/>
        <end position="784"/>
    </location>
</feature>
<evidence type="ECO:0000313" key="6">
    <source>
        <dbReference type="Proteomes" id="UP001274896"/>
    </source>
</evidence>
<dbReference type="PANTHER" id="PTHR13526:SF8">
    <property type="entry name" value="TRANSCRIPTION FACTOR SPT20 HOMOLOG"/>
    <property type="match status" value="1"/>
</dbReference>
<gene>
    <name evidence="5" type="ORF">QTP70_020032</name>
</gene>
<dbReference type="Pfam" id="PF13358">
    <property type="entry name" value="DDE_3"/>
    <property type="match status" value="1"/>
</dbReference>
<name>A0AAE0UXV4_9TELE</name>
<dbReference type="EMBL" id="JAUCMX010000015">
    <property type="protein sequence ID" value="KAK3521928.1"/>
    <property type="molecule type" value="Genomic_DNA"/>
</dbReference>
<reference evidence="5" key="1">
    <citation type="submission" date="2023-06" db="EMBL/GenBank/DDBJ databases">
        <title>Male Hemibagrus guttatus genome.</title>
        <authorList>
            <person name="Bian C."/>
        </authorList>
    </citation>
    <scope>NUCLEOTIDE SEQUENCE</scope>
    <source>
        <strain evidence="5">Male_cb2023</strain>
        <tissue evidence="5">Muscle</tissue>
    </source>
</reference>
<dbReference type="InterPro" id="IPR046468">
    <property type="entry name" value="Spt20-like_SEP"/>
</dbReference>
<evidence type="ECO:0000256" key="2">
    <source>
        <dbReference type="SAM" id="MobiDB-lite"/>
    </source>
</evidence>
<dbReference type="GO" id="GO:0006357">
    <property type="term" value="P:regulation of transcription by RNA polymerase II"/>
    <property type="evidence" value="ECO:0007669"/>
    <property type="project" value="TreeGrafter"/>
</dbReference>
<dbReference type="GO" id="GO:0003712">
    <property type="term" value="F:transcription coregulator activity"/>
    <property type="evidence" value="ECO:0007669"/>
    <property type="project" value="InterPro"/>
</dbReference>
<evidence type="ECO:0000313" key="5">
    <source>
        <dbReference type="EMBL" id="KAK3521928.1"/>
    </source>
</evidence>
<dbReference type="PANTHER" id="PTHR13526">
    <property type="entry name" value="TRANSCRIPTION FACTOR SPT20 HOMOLOG"/>
    <property type="match status" value="1"/>
</dbReference>
<feature type="compositionally biased region" description="Low complexity" evidence="2">
    <location>
        <begin position="466"/>
        <end position="480"/>
    </location>
</feature>
<feature type="region of interest" description="Disordered" evidence="2">
    <location>
        <begin position="454"/>
        <end position="502"/>
    </location>
</feature>
<feature type="domain" description="Spt20-like SEP" evidence="3">
    <location>
        <begin position="75"/>
        <end position="216"/>
    </location>
</feature>
<feature type="domain" description="Tc1-like transposase DDE" evidence="4">
    <location>
        <begin position="525"/>
        <end position="624"/>
    </location>
</feature>
<accession>A0AAE0UXV4</accession>
<proteinExistence type="inferred from homology"/>
<dbReference type="InterPro" id="IPR038717">
    <property type="entry name" value="Tc1-like_DDE_dom"/>
</dbReference>
<comment type="similarity">
    <text evidence="1">Belongs to the SPT20 family.</text>
</comment>
<feature type="compositionally biased region" description="Low complexity" evidence="2">
    <location>
        <begin position="1010"/>
        <end position="1027"/>
    </location>
</feature>
<dbReference type="GO" id="GO:0000124">
    <property type="term" value="C:SAGA complex"/>
    <property type="evidence" value="ECO:0007669"/>
    <property type="project" value="InterPro"/>
</dbReference>
<evidence type="ECO:0000259" key="4">
    <source>
        <dbReference type="Pfam" id="PF13358"/>
    </source>
</evidence>
<organism evidence="5 6">
    <name type="scientific">Hemibagrus guttatus</name>
    <dbReference type="NCBI Taxonomy" id="175788"/>
    <lineage>
        <taxon>Eukaryota</taxon>
        <taxon>Metazoa</taxon>
        <taxon>Chordata</taxon>
        <taxon>Craniata</taxon>
        <taxon>Vertebrata</taxon>
        <taxon>Euteleostomi</taxon>
        <taxon>Actinopterygii</taxon>
        <taxon>Neopterygii</taxon>
        <taxon>Teleostei</taxon>
        <taxon>Ostariophysi</taxon>
        <taxon>Siluriformes</taxon>
        <taxon>Bagridae</taxon>
        <taxon>Hemibagrus</taxon>
    </lineage>
</organism>
<protein>
    <recommendedName>
        <fullName evidence="7">Transcription factor SPT20 homolog</fullName>
    </recommendedName>
</protein>
<evidence type="ECO:0000256" key="1">
    <source>
        <dbReference type="ARBA" id="ARBA00009112"/>
    </source>
</evidence>
<dbReference type="InterPro" id="IPR043128">
    <property type="entry name" value="Rev_trsase/Diguanyl_cyclase"/>
</dbReference>
<evidence type="ECO:0000259" key="3">
    <source>
        <dbReference type="Pfam" id="PF12090"/>
    </source>
</evidence>
<feature type="region of interest" description="Disordered" evidence="2">
    <location>
        <begin position="917"/>
        <end position="943"/>
    </location>
</feature>
<feature type="compositionally biased region" description="Low complexity" evidence="2">
    <location>
        <begin position="917"/>
        <end position="935"/>
    </location>
</feature>
<dbReference type="Proteomes" id="UP001274896">
    <property type="component" value="Unassembled WGS sequence"/>
</dbReference>